<name>A0A0K9Q0J2_ZOSMR</name>
<feature type="domain" description="HTH myb-type" evidence="8">
    <location>
        <begin position="59"/>
        <end position="111"/>
    </location>
</feature>
<dbReference type="PROSITE" id="PS50090">
    <property type="entry name" value="MYB_LIKE"/>
    <property type="match status" value="2"/>
</dbReference>
<feature type="domain" description="Myb-like" evidence="7">
    <location>
        <begin position="112"/>
        <end position="162"/>
    </location>
</feature>
<feature type="domain" description="HTH myb-type" evidence="8">
    <location>
        <begin position="112"/>
        <end position="166"/>
    </location>
</feature>
<dbReference type="InterPro" id="IPR017930">
    <property type="entry name" value="Myb_dom"/>
</dbReference>
<dbReference type="AlphaFoldDB" id="A0A0K9Q0J2"/>
<keyword evidence="4" id="KW-0238">DNA-binding</keyword>
<dbReference type="EMBL" id="LFYR01000252">
    <property type="protein sequence ID" value="KMZ74674.1"/>
    <property type="molecule type" value="Genomic_DNA"/>
</dbReference>
<dbReference type="InterPro" id="IPR015495">
    <property type="entry name" value="Myb_TF_plants"/>
</dbReference>
<keyword evidence="3" id="KW-0805">Transcription regulation</keyword>
<dbReference type="GO" id="GO:0005634">
    <property type="term" value="C:nucleus"/>
    <property type="evidence" value="ECO:0007669"/>
    <property type="project" value="UniProtKB-SubCell"/>
</dbReference>
<evidence type="ECO:0000256" key="2">
    <source>
        <dbReference type="ARBA" id="ARBA00022737"/>
    </source>
</evidence>
<sequence length="447" mass="49880">MKFTSHPNLLDFNSIRPSFIDRSSWPPRAFPFLIGDIQNPKLPRYLIDRTMGRSPCCDDSGLTKGHWTPEEDKKLKNYISKHGHGSWRALPKHAGLNRCGKSCRLRWTNYLRPDIKRGPFTDSEDEKIIHLHSRLGNKWSTIATELDGRTDNEIKNYWNTHLRKKLLQMGIDPVTHRPRADLTLLATIPNLLAAAAANLGTGLPSIFSLENSIRLQADSAQLAKEQFIQNLVQVLSNGYNINTSAGLPHPSDLIPSPPSPSSFPKDYTLPNDFQSMNQQLLLNNGNYNNYNSVNEIGECSTQQVHGFSDHLPIIQTPVSETFASIPTITAGAAIPHVPHHQSPSTLNVPSYNFDHQFNSLEDNLDRFGVGKSYSQMSSPCTNQTSTASIVSNSPDNLNVDQMHGLQNINTSTANSSTMNTTDEDQPWGNTNFDDYLSTNFNWSDLLG</sequence>
<keyword evidence="10" id="KW-1185">Reference proteome</keyword>
<evidence type="ECO:0000256" key="5">
    <source>
        <dbReference type="ARBA" id="ARBA00023163"/>
    </source>
</evidence>
<reference evidence="10" key="1">
    <citation type="journal article" date="2016" name="Nature">
        <title>The genome of the seagrass Zostera marina reveals angiosperm adaptation to the sea.</title>
        <authorList>
            <person name="Olsen J.L."/>
            <person name="Rouze P."/>
            <person name="Verhelst B."/>
            <person name="Lin Y.-C."/>
            <person name="Bayer T."/>
            <person name="Collen J."/>
            <person name="Dattolo E."/>
            <person name="De Paoli E."/>
            <person name="Dittami S."/>
            <person name="Maumus F."/>
            <person name="Michel G."/>
            <person name="Kersting A."/>
            <person name="Lauritano C."/>
            <person name="Lohaus R."/>
            <person name="Toepel M."/>
            <person name="Tonon T."/>
            <person name="Vanneste K."/>
            <person name="Amirebrahimi M."/>
            <person name="Brakel J."/>
            <person name="Bostroem C."/>
            <person name="Chovatia M."/>
            <person name="Grimwood J."/>
            <person name="Jenkins J.W."/>
            <person name="Jueterbock A."/>
            <person name="Mraz A."/>
            <person name="Stam W.T."/>
            <person name="Tice H."/>
            <person name="Bornberg-Bauer E."/>
            <person name="Green P.J."/>
            <person name="Pearson G.A."/>
            <person name="Procaccini G."/>
            <person name="Duarte C.M."/>
            <person name="Schmutz J."/>
            <person name="Reusch T.B.H."/>
            <person name="Van de Peer Y."/>
        </authorList>
    </citation>
    <scope>NUCLEOTIDE SEQUENCE [LARGE SCALE GENOMIC DNA]</scope>
    <source>
        <strain evidence="10">cv. Finnish</strain>
    </source>
</reference>
<evidence type="ECO:0000259" key="7">
    <source>
        <dbReference type="PROSITE" id="PS50090"/>
    </source>
</evidence>
<dbReference type="CDD" id="cd00167">
    <property type="entry name" value="SANT"/>
    <property type="match status" value="2"/>
</dbReference>
<comment type="subcellular location">
    <subcellularLocation>
        <location evidence="1">Nucleus</location>
    </subcellularLocation>
</comment>
<dbReference type="Gene3D" id="1.10.10.60">
    <property type="entry name" value="Homeodomain-like"/>
    <property type="match status" value="2"/>
</dbReference>
<comment type="caution">
    <text evidence="9">The sequence shown here is derived from an EMBL/GenBank/DDBJ whole genome shotgun (WGS) entry which is preliminary data.</text>
</comment>
<keyword evidence="6" id="KW-0539">Nucleus</keyword>
<dbReference type="FunFam" id="1.10.10.60:FF:000001">
    <property type="entry name" value="MYB-related transcription factor"/>
    <property type="match status" value="1"/>
</dbReference>
<proteinExistence type="predicted"/>
<evidence type="ECO:0000256" key="1">
    <source>
        <dbReference type="ARBA" id="ARBA00004123"/>
    </source>
</evidence>
<dbReference type="OrthoDB" id="2143914at2759"/>
<organism evidence="9 10">
    <name type="scientific">Zostera marina</name>
    <name type="common">Eelgrass</name>
    <dbReference type="NCBI Taxonomy" id="29655"/>
    <lineage>
        <taxon>Eukaryota</taxon>
        <taxon>Viridiplantae</taxon>
        <taxon>Streptophyta</taxon>
        <taxon>Embryophyta</taxon>
        <taxon>Tracheophyta</taxon>
        <taxon>Spermatophyta</taxon>
        <taxon>Magnoliopsida</taxon>
        <taxon>Liliopsida</taxon>
        <taxon>Zosteraceae</taxon>
        <taxon>Zostera</taxon>
    </lineage>
</organism>
<evidence type="ECO:0000256" key="6">
    <source>
        <dbReference type="ARBA" id="ARBA00023242"/>
    </source>
</evidence>
<dbReference type="InterPro" id="IPR001005">
    <property type="entry name" value="SANT/Myb"/>
</dbReference>
<dbReference type="PANTHER" id="PTHR47994">
    <property type="entry name" value="F14D16.11-RELATED"/>
    <property type="match status" value="1"/>
</dbReference>
<dbReference type="InterPro" id="IPR009057">
    <property type="entry name" value="Homeodomain-like_sf"/>
</dbReference>
<dbReference type="Pfam" id="PF00249">
    <property type="entry name" value="Myb_DNA-binding"/>
    <property type="match status" value="2"/>
</dbReference>
<protein>
    <submittedName>
        <fullName evidence="9">Uncharacterized protein</fullName>
    </submittedName>
</protein>
<gene>
    <name evidence="9" type="ORF">ZOSMA_123G00220</name>
</gene>
<dbReference type="PANTHER" id="PTHR47994:SF5">
    <property type="entry name" value="F14D16.11-RELATED"/>
    <property type="match status" value="1"/>
</dbReference>
<dbReference type="SMART" id="SM00717">
    <property type="entry name" value="SANT"/>
    <property type="match status" value="2"/>
</dbReference>
<dbReference type="FunFam" id="1.10.10.60:FF:000349">
    <property type="entry name" value="Transcription factor MYB39"/>
    <property type="match status" value="1"/>
</dbReference>
<evidence type="ECO:0000313" key="10">
    <source>
        <dbReference type="Proteomes" id="UP000036987"/>
    </source>
</evidence>
<dbReference type="Proteomes" id="UP000036987">
    <property type="component" value="Unassembled WGS sequence"/>
</dbReference>
<dbReference type="PROSITE" id="PS51294">
    <property type="entry name" value="HTH_MYB"/>
    <property type="match status" value="2"/>
</dbReference>
<keyword evidence="5" id="KW-0804">Transcription</keyword>
<evidence type="ECO:0000259" key="8">
    <source>
        <dbReference type="PROSITE" id="PS51294"/>
    </source>
</evidence>
<evidence type="ECO:0000313" key="9">
    <source>
        <dbReference type="EMBL" id="KMZ74674.1"/>
    </source>
</evidence>
<feature type="domain" description="Myb-like" evidence="7">
    <location>
        <begin position="59"/>
        <end position="111"/>
    </location>
</feature>
<accession>A0A0K9Q0J2</accession>
<keyword evidence="2" id="KW-0677">Repeat</keyword>
<dbReference type="SUPFAM" id="SSF46689">
    <property type="entry name" value="Homeodomain-like"/>
    <property type="match status" value="1"/>
</dbReference>
<dbReference type="GO" id="GO:0003677">
    <property type="term" value="F:DNA binding"/>
    <property type="evidence" value="ECO:0007669"/>
    <property type="project" value="UniProtKB-KW"/>
</dbReference>
<evidence type="ECO:0000256" key="4">
    <source>
        <dbReference type="ARBA" id="ARBA00023125"/>
    </source>
</evidence>
<evidence type="ECO:0000256" key="3">
    <source>
        <dbReference type="ARBA" id="ARBA00023015"/>
    </source>
</evidence>